<dbReference type="GO" id="GO:0055052">
    <property type="term" value="C:ATP-binding cassette (ABC) transporter complex, substrate-binding subunit-containing"/>
    <property type="evidence" value="ECO:0007669"/>
    <property type="project" value="TreeGrafter"/>
</dbReference>
<dbReference type="GO" id="GO:0042956">
    <property type="term" value="P:maltodextrin transmembrane transport"/>
    <property type="evidence" value="ECO:0007669"/>
    <property type="project" value="TreeGrafter"/>
</dbReference>
<evidence type="ECO:0000256" key="5">
    <source>
        <dbReference type="SAM" id="SignalP"/>
    </source>
</evidence>
<comment type="caution">
    <text evidence="6">The sequence shown here is derived from an EMBL/GenBank/DDBJ whole genome shotgun (WGS) entry which is preliminary data.</text>
</comment>
<protein>
    <submittedName>
        <fullName evidence="6">Sugar ABC transporter substrate-binding protein</fullName>
    </submittedName>
</protein>
<feature type="region of interest" description="Disordered" evidence="4">
    <location>
        <begin position="28"/>
        <end position="50"/>
    </location>
</feature>
<feature type="chain" id="PRO_5020236852" evidence="5">
    <location>
        <begin position="22"/>
        <end position="456"/>
    </location>
</feature>
<evidence type="ECO:0000256" key="1">
    <source>
        <dbReference type="ARBA" id="ARBA00008520"/>
    </source>
</evidence>
<name>A0A4R0JZN5_9ACTN</name>
<evidence type="ECO:0000256" key="3">
    <source>
        <dbReference type="ARBA" id="ARBA00022729"/>
    </source>
</evidence>
<dbReference type="OrthoDB" id="9795467at2"/>
<dbReference type="AlphaFoldDB" id="A0A4R0JZN5"/>
<sequence>MKHLRLPVVLAAGALALTACAGVGNKDAGGGSSGQDSAESTPSGTLSVMGFSGEDEVAQSRIAAFKAAYPGVTVKNNKGDFDAQQFLTAVSSGNAPDVVYMARNLIGTYAAKGAIVPLDDCIATGGIDTTQYRDAAMNEVKLKDKTYGIPEFYTVSANLISGKALTSAGVAVSDIQTADWDKLEATAKKLYVAKNGRPARIGYDPKVSDLFPLWAMANGAELVKPGGEPNLNDPKAVEALEFTIKLINDQGGWSNFKTFRDTFDLFGAKNQFTKDQLAAFPIENWYVNVLLDSRSSGLQLQSTPFTDRQGQPISTIGGSAWVVPKGAKNANAACQWAKTMTSLETWHKAAEARMQTVTKDKSFFTGLFTGNKKADEEIKAKYLKPTGDAGFDQAINNYYDVLDKAKSINPSAAGAEIDAAWKAAVGKALAGSATPKAALDQAQSEAKAAFDKAPQG</sequence>
<organism evidence="6 7">
    <name type="scientific">Kribbella capetownensis</name>
    <dbReference type="NCBI Taxonomy" id="1572659"/>
    <lineage>
        <taxon>Bacteria</taxon>
        <taxon>Bacillati</taxon>
        <taxon>Actinomycetota</taxon>
        <taxon>Actinomycetes</taxon>
        <taxon>Propionibacteriales</taxon>
        <taxon>Kribbellaceae</taxon>
        <taxon>Kribbella</taxon>
    </lineage>
</organism>
<dbReference type="PROSITE" id="PS51257">
    <property type="entry name" value="PROKAR_LIPOPROTEIN"/>
    <property type="match status" value="1"/>
</dbReference>
<evidence type="ECO:0000313" key="7">
    <source>
        <dbReference type="Proteomes" id="UP000293342"/>
    </source>
</evidence>
<comment type="similarity">
    <text evidence="1">Belongs to the bacterial solute-binding protein 1 family.</text>
</comment>
<keyword evidence="2" id="KW-0813">Transport</keyword>
<dbReference type="EMBL" id="SJKD01000001">
    <property type="protein sequence ID" value="TCC52360.1"/>
    <property type="molecule type" value="Genomic_DNA"/>
</dbReference>
<dbReference type="PANTHER" id="PTHR30061:SF50">
    <property type="entry name" value="MALTOSE_MALTODEXTRIN-BINDING PERIPLASMIC PROTEIN"/>
    <property type="match status" value="1"/>
</dbReference>
<keyword evidence="7" id="KW-1185">Reference proteome</keyword>
<proteinExistence type="inferred from homology"/>
<feature type="signal peptide" evidence="5">
    <location>
        <begin position="1"/>
        <end position="21"/>
    </location>
</feature>
<accession>A0A4R0JZN5</accession>
<dbReference type="PANTHER" id="PTHR30061">
    <property type="entry name" value="MALTOSE-BINDING PERIPLASMIC PROTEIN"/>
    <property type="match status" value="1"/>
</dbReference>
<keyword evidence="3 5" id="KW-0732">Signal</keyword>
<dbReference type="GO" id="GO:1901982">
    <property type="term" value="F:maltose binding"/>
    <property type="evidence" value="ECO:0007669"/>
    <property type="project" value="TreeGrafter"/>
</dbReference>
<dbReference type="RefSeq" id="WP_131511108.1">
    <property type="nucleotide sequence ID" value="NZ_SJKD01000001.1"/>
</dbReference>
<evidence type="ECO:0000256" key="4">
    <source>
        <dbReference type="SAM" id="MobiDB-lite"/>
    </source>
</evidence>
<dbReference type="Proteomes" id="UP000293342">
    <property type="component" value="Unassembled WGS sequence"/>
</dbReference>
<dbReference type="GO" id="GO:0015768">
    <property type="term" value="P:maltose transport"/>
    <property type="evidence" value="ECO:0007669"/>
    <property type="project" value="TreeGrafter"/>
</dbReference>
<evidence type="ECO:0000313" key="6">
    <source>
        <dbReference type="EMBL" id="TCC52360.1"/>
    </source>
</evidence>
<gene>
    <name evidence="6" type="ORF">E0H75_00800</name>
</gene>
<reference evidence="6 7" key="1">
    <citation type="submission" date="2019-02" db="EMBL/GenBank/DDBJ databases">
        <title>Kribbella capetownensis sp. nov. and Kribbella speibonae sp. nov., isolated from soil.</title>
        <authorList>
            <person name="Curtis S.M."/>
            <person name="Norton I."/>
            <person name="Everest G.J."/>
            <person name="Meyers P.R."/>
        </authorList>
    </citation>
    <scope>NUCLEOTIDE SEQUENCE [LARGE SCALE GENOMIC DNA]</scope>
    <source>
        <strain evidence="6 7">YM53</strain>
    </source>
</reference>
<evidence type="ECO:0000256" key="2">
    <source>
        <dbReference type="ARBA" id="ARBA00022448"/>
    </source>
</evidence>
<dbReference type="Gene3D" id="3.40.190.10">
    <property type="entry name" value="Periplasmic binding protein-like II"/>
    <property type="match status" value="1"/>
</dbReference>
<dbReference type="SUPFAM" id="SSF53850">
    <property type="entry name" value="Periplasmic binding protein-like II"/>
    <property type="match status" value="1"/>
</dbReference>